<dbReference type="InterPro" id="IPR003591">
    <property type="entry name" value="Leu-rich_rpt_typical-subtyp"/>
</dbReference>
<dbReference type="GO" id="GO:0005737">
    <property type="term" value="C:cytoplasm"/>
    <property type="evidence" value="ECO:0007669"/>
    <property type="project" value="TreeGrafter"/>
</dbReference>
<dbReference type="EMBL" id="UINC01041514">
    <property type="protein sequence ID" value="SVB42887.1"/>
    <property type="molecule type" value="Genomic_DNA"/>
</dbReference>
<dbReference type="AlphaFoldDB" id="A0A382DZ59"/>
<keyword evidence="2" id="KW-0677">Repeat</keyword>
<dbReference type="InterPro" id="IPR032675">
    <property type="entry name" value="LRR_dom_sf"/>
</dbReference>
<gene>
    <name evidence="3" type="ORF">METZ01_LOCUS195741</name>
</gene>
<dbReference type="PANTHER" id="PTHR48051">
    <property type="match status" value="1"/>
</dbReference>
<dbReference type="SUPFAM" id="SSF52058">
    <property type="entry name" value="L domain-like"/>
    <property type="match status" value="2"/>
</dbReference>
<keyword evidence="1" id="KW-0433">Leucine-rich repeat</keyword>
<dbReference type="Pfam" id="PF00560">
    <property type="entry name" value="LRR_1"/>
    <property type="match status" value="2"/>
</dbReference>
<dbReference type="SMART" id="SM00369">
    <property type="entry name" value="LRR_TYP"/>
    <property type="match status" value="8"/>
</dbReference>
<sequence>MEICRKTIYSLVIIIFMNIIWCICDDGYTEYDGECYYDEDLNFLTLLIYMNEIEFELHYDIGLTIWQNGRINTLLLEGMAIHEIPNNIQNLDSLVHLSFSDNELEYLPDEIGNLPSLNALFLSNNILVEIPETIGNLGNLEFFHMPGNQLTELPLSISNISSLMSLNIDNNYFTTFPSSLMELNNLKYVYIANNAINSLPTNINMISSIQILSAYSNNISILPSSVGELSNLYHFDFANNDLTTIPETICNIYDNLTVFDIGLNDICPPYPDCLNEGDIGEQNTSNCSSCLNGYTEVNGSCYFQSDLDVLQEFINNSQDGVNPPPYNMSPIELGEQEWENGRLVEFKCSTLWPTYLNYELSGEIPAGLSGLHTLTKLYLNANELSNIPSDIGNLTNIELLELGGNNLASLPGSIGNLYNLEWLYIYNNQITYLPESLCNILDNLYSISMEYNLLCPGTYPDCVEEYLSVQDLSNCYEICEEFTITDFQMMDATEFGNQLIINVSIPGIELYAPDFVLQTDDEYISVID</sequence>
<organism evidence="3">
    <name type="scientific">marine metagenome</name>
    <dbReference type="NCBI Taxonomy" id="408172"/>
    <lineage>
        <taxon>unclassified sequences</taxon>
        <taxon>metagenomes</taxon>
        <taxon>ecological metagenomes</taxon>
    </lineage>
</organism>
<dbReference type="PANTHER" id="PTHR48051:SF1">
    <property type="entry name" value="RAS SUPPRESSOR PROTEIN 1"/>
    <property type="match status" value="1"/>
</dbReference>
<evidence type="ECO:0000256" key="2">
    <source>
        <dbReference type="ARBA" id="ARBA00022737"/>
    </source>
</evidence>
<evidence type="ECO:0000313" key="3">
    <source>
        <dbReference type="EMBL" id="SVB42887.1"/>
    </source>
</evidence>
<dbReference type="InterPro" id="IPR001611">
    <property type="entry name" value="Leu-rich_rpt"/>
</dbReference>
<dbReference type="Gene3D" id="3.80.10.10">
    <property type="entry name" value="Ribonuclease Inhibitor"/>
    <property type="match status" value="3"/>
</dbReference>
<evidence type="ECO:0008006" key="4">
    <source>
        <dbReference type="Google" id="ProtNLM"/>
    </source>
</evidence>
<feature type="non-terminal residue" evidence="3">
    <location>
        <position position="528"/>
    </location>
</feature>
<dbReference type="SMART" id="SM00364">
    <property type="entry name" value="LRR_BAC"/>
    <property type="match status" value="8"/>
</dbReference>
<dbReference type="InterPro" id="IPR050216">
    <property type="entry name" value="LRR_domain-containing"/>
</dbReference>
<proteinExistence type="predicted"/>
<protein>
    <recommendedName>
        <fullName evidence="4">L domain-like protein</fullName>
    </recommendedName>
</protein>
<accession>A0A382DZ59</accession>
<reference evidence="3" key="1">
    <citation type="submission" date="2018-05" db="EMBL/GenBank/DDBJ databases">
        <authorList>
            <person name="Lanie J.A."/>
            <person name="Ng W.-L."/>
            <person name="Kazmierczak K.M."/>
            <person name="Andrzejewski T.M."/>
            <person name="Davidsen T.M."/>
            <person name="Wayne K.J."/>
            <person name="Tettelin H."/>
            <person name="Glass J.I."/>
            <person name="Rusch D."/>
            <person name="Podicherti R."/>
            <person name="Tsui H.-C.T."/>
            <person name="Winkler M.E."/>
        </authorList>
    </citation>
    <scope>NUCLEOTIDE SEQUENCE</scope>
</reference>
<evidence type="ECO:0000256" key="1">
    <source>
        <dbReference type="ARBA" id="ARBA00022614"/>
    </source>
</evidence>
<name>A0A382DZ59_9ZZZZ</name>